<dbReference type="Gene3D" id="6.10.280.180">
    <property type="entry name" value="Plasmodium RESA, N-terminal helical domain"/>
    <property type="match status" value="1"/>
</dbReference>
<evidence type="ECO:0000313" key="2">
    <source>
        <dbReference type="EMBL" id="GAW80798.1"/>
    </source>
</evidence>
<accession>A0A1Y1JGL4</accession>
<gene>
    <name evidence="2" type="ORF">PGO_083640</name>
</gene>
<protein>
    <recommendedName>
        <fullName evidence="1">Plasmodium RESA N-terminal domain-containing protein</fullName>
    </recommendedName>
</protein>
<dbReference type="AlphaFoldDB" id="A0A1Y1JGL4"/>
<dbReference type="InterPro" id="IPR019111">
    <property type="entry name" value="PRESA_N"/>
</dbReference>
<dbReference type="GeneID" id="39747514"/>
<dbReference type="OMA" id="QNTCTFE"/>
<dbReference type="Pfam" id="PF09687">
    <property type="entry name" value="PRESAN"/>
    <property type="match status" value="1"/>
</dbReference>
<dbReference type="Proteomes" id="UP000195521">
    <property type="component" value="Unassembled WGS sequence"/>
</dbReference>
<keyword evidence="3" id="KW-1185">Reference proteome</keyword>
<comment type="caution">
    <text evidence="2">The sequence shown here is derived from an EMBL/GenBank/DDBJ whole genome shotgun (WGS) entry which is preliminary data.</text>
</comment>
<dbReference type="InterPro" id="IPR044885">
    <property type="entry name" value="PRESA_N_sf"/>
</dbReference>
<sequence>MNIENEKKKFLLSRKKISVPNTIIARENVYNLWHNKENMNVTCNFLIHLLSKRFVMTLGVIICNICTWGNKLCSQLEFMEKYSRNLSNLNKPGNKCMSLFCRGLCDLCIGKPVLTSITAITVKDFNEKTDTINGRVVDIGNLLEKCQDNVELLREDELDIMLYYLEYSEDVCKIDFLSTWWQICRMEKNECDVFKMQLSRLNKEIAKKNGLNTEFGNNLLKNAYDEYENKVKKLQSTYSSTLYDYLNRKEKSPVVCIEMLKKYRTDICNLRDEFWKNSEKHFNEKMKAEKPESETYEE</sequence>
<dbReference type="OrthoDB" id="385904at2759"/>
<dbReference type="EMBL" id="BDQF01000009">
    <property type="protein sequence ID" value="GAW80798.1"/>
    <property type="molecule type" value="Genomic_DNA"/>
</dbReference>
<name>A0A1Y1JGL4_PLAGO</name>
<reference evidence="3" key="1">
    <citation type="submission" date="2017-04" db="EMBL/GenBank/DDBJ databases">
        <title>Plasmodium gonderi genome.</title>
        <authorList>
            <person name="Arisue N."/>
            <person name="Honma H."/>
            <person name="Kawai S."/>
            <person name="Tougan T."/>
            <person name="Tanabe K."/>
            <person name="Horii T."/>
        </authorList>
    </citation>
    <scope>NUCLEOTIDE SEQUENCE [LARGE SCALE GENOMIC DNA]</scope>
    <source>
        <strain evidence="3">ATCC 30045</strain>
    </source>
</reference>
<dbReference type="RefSeq" id="XP_028543387.1">
    <property type="nucleotide sequence ID" value="XM_028687586.1"/>
</dbReference>
<organism evidence="2 3">
    <name type="scientific">Plasmodium gonderi</name>
    <dbReference type="NCBI Taxonomy" id="77519"/>
    <lineage>
        <taxon>Eukaryota</taxon>
        <taxon>Sar</taxon>
        <taxon>Alveolata</taxon>
        <taxon>Apicomplexa</taxon>
        <taxon>Aconoidasida</taxon>
        <taxon>Haemosporida</taxon>
        <taxon>Plasmodiidae</taxon>
        <taxon>Plasmodium</taxon>
        <taxon>Plasmodium (Plasmodium)</taxon>
    </lineage>
</organism>
<proteinExistence type="predicted"/>
<feature type="domain" description="Plasmodium RESA N-terminal" evidence="1">
    <location>
        <begin position="153"/>
        <end position="276"/>
    </location>
</feature>
<evidence type="ECO:0000313" key="3">
    <source>
        <dbReference type="Proteomes" id="UP000195521"/>
    </source>
</evidence>
<evidence type="ECO:0000259" key="1">
    <source>
        <dbReference type="Pfam" id="PF09687"/>
    </source>
</evidence>